<name>A0A0U0RQN4_MYCTX</name>
<accession>A0A0U0RQN4</accession>
<reference evidence="2" key="1">
    <citation type="submission" date="2015-03" db="EMBL/GenBank/DDBJ databases">
        <authorList>
            <consortium name="Pathogen Informatics"/>
        </authorList>
    </citation>
    <scope>NUCLEOTIDE SEQUENCE [LARGE SCALE GENOMIC DNA]</scope>
    <source>
        <strain evidence="2">K00500041</strain>
    </source>
</reference>
<dbReference type="AlphaFoldDB" id="A0A0U0RQN4"/>
<organism evidence="1 2">
    <name type="scientific">Mycobacterium tuberculosis</name>
    <dbReference type="NCBI Taxonomy" id="1773"/>
    <lineage>
        <taxon>Bacteria</taxon>
        <taxon>Bacillati</taxon>
        <taxon>Actinomycetota</taxon>
        <taxon>Actinomycetes</taxon>
        <taxon>Mycobacteriales</taxon>
        <taxon>Mycobacteriaceae</taxon>
        <taxon>Mycobacterium</taxon>
        <taxon>Mycobacterium tuberculosis complex</taxon>
    </lineage>
</organism>
<evidence type="ECO:0000313" key="1">
    <source>
        <dbReference type="EMBL" id="COW23759.1"/>
    </source>
</evidence>
<sequence length="51" mass="5595">MLPTGTGWESVLALGTTRAEKAGYGWTGCSTYPRRVSAAKARFWNARSSTW</sequence>
<evidence type="ECO:0000313" key="2">
    <source>
        <dbReference type="Proteomes" id="UP000038802"/>
    </source>
</evidence>
<dbReference type="Proteomes" id="UP000038802">
    <property type="component" value="Unassembled WGS sequence"/>
</dbReference>
<dbReference type="EMBL" id="CSAE01000400">
    <property type="protein sequence ID" value="COW23759.1"/>
    <property type="molecule type" value="Genomic_DNA"/>
</dbReference>
<proteinExistence type="predicted"/>
<gene>
    <name evidence="1" type="ORF">ERS007703_03144</name>
</gene>
<protein>
    <submittedName>
        <fullName evidence="1">Uncharacterized protein</fullName>
    </submittedName>
</protein>